<evidence type="ECO:0000313" key="4">
    <source>
        <dbReference type="EMBL" id="MBB4807255.1"/>
    </source>
</evidence>
<protein>
    <submittedName>
        <fullName evidence="4">Conjugative transposon TraM protein</fullName>
    </submittedName>
</protein>
<dbReference type="AlphaFoldDB" id="A0A840KF96"/>
<proteinExistence type="predicted"/>
<feature type="compositionally biased region" description="Polar residues" evidence="1">
    <location>
        <begin position="120"/>
        <end position="132"/>
    </location>
</feature>
<dbReference type="Pfam" id="PF12508">
    <property type="entry name" value="Transposon_TraM"/>
    <property type="match status" value="1"/>
</dbReference>
<feature type="region of interest" description="Disordered" evidence="1">
    <location>
        <begin position="119"/>
        <end position="147"/>
    </location>
</feature>
<name>A0A840KF96_9FLAO</name>
<keyword evidence="2" id="KW-1133">Transmembrane helix</keyword>
<keyword evidence="2" id="KW-0472">Membrane</keyword>
<dbReference type="RefSeq" id="WP_184189996.1">
    <property type="nucleotide sequence ID" value="NZ_JACHLE010000003.1"/>
</dbReference>
<dbReference type="EMBL" id="JACHLE010000003">
    <property type="protein sequence ID" value="MBB4807255.1"/>
    <property type="molecule type" value="Genomic_DNA"/>
</dbReference>
<keyword evidence="5" id="KW-1185">Reference proteome</keyword>
<evidence type="ECO:0000256" key="2">
    <source>
        <dbReference type="SAM" id="Phobius"/>
    </source>
</evidence>
<evidence type="ECO:0000313" key="5">
    <source>
        <dbReference type="Proteomes" id="UP000592180"/>
    </source>
</evidence>
<evidence type="ECO:0000259" key="3">
    <source>
        <dbReference type="Pfam" id="PF12508"/>
    </source>
</evidence>
<sequence length="420" mass="48072">MKKLNVKQPKYILPLIALPFVLMIGYFYTQFAASSGQDKNKLAESKDISTDFGNVGERSEIKGKADAYADFFDKRTDGRTMIDGFGNEQENLETFDDNLSDRQKRHIDSLNYAREKERLNSLSRQARQQSYYNAKDGRQSRQREDEQYDRSMKMLKMLNGDSQEYSTTNSGEQKNEAADWKKEQMALMREQMMLMDSIEKANNPELKDQAKALEKMKKNEKEKDFFLNSTLKVTKASKSADFNSIYKQKESSFIKAVIDENIKGFLGSRIRIRLLEDVYVGNAKISKGTPLYALISGFSLQRVNLHIVSVMHQNEILPINLNIYDIDGMEGLYVPGSAFREMTRSMGENIVQGQNLSTGGADFFTTTLTSVYQSTSKTIADVIRKNKAKIKYNSFVYLIDSKELENKKKSIYKTNTTLNP</sequence>
<feature type="transmembrane region" description="Helical" evidence="2">
    <location>
        <begin position="12"/>
        <end position="29"/>
    </location>
</feature>
<gene>
    <name evidence="4" type="ORF">HNP38_002559</name>
</gene>
<comment type="caution">
    <text evidence="4">The sequence shown here is derived from an EMBL/GenBank/DDBJ whole genome shotgun (WGS) entry which is preliminary data.</text>
</comment>
<organism evidence="4 5">
    <name type="scientific">Chryseobacterium defluvii</name>
    <dbReference type="NCBI Taxonomy" id="160396"/>
    <lineage>
        <taxon>Bacteria</taxon>
        <taxon>Pseudomonadati</taxon>
        <taxon>Bacteroidota</taxon>
        <taxon>Flavobacteriia</taxon>
        <taxon>Flavobacteriales</taxon>
        <taxon>Weeksellaceae</taxon>
        <taxon>Chryseobacterium group</taxon>
        <taxon>Chryseobacterium</taxon>
    </lineage>
</organism>
<reference evidence="4 5" key="1">
    <citation type="submission" date="2020-08" db="EMBL/GenBank/DDBJ databases">
        <title>Functional genomics of gut bacteria from endangered species of beetles.</title>
        <authorList>
            <person name="Carlos-Shanley C."/>
        </authorList>
    </citation>
    <scope>NUCLEOTIDE SEQUENCE [LARGE SCALE GENOMIC DNA]</scope>
    <source>
        <strain evidence="4 5">S00151</strain>
    </source>
</reference>
<dbReference type="Proteomes" id="UP000592180">
    <property type="component" value="Unassembled WGS sequence"/>
</dbReference>
<evidence type="ECO:0000256" key="1">
    <source>
        <dbReference type="SAM" id="MobiDB-lite"/>
    </source>
</evidence>
<accession>A0A840KF96</accession>
<dbReference type="InterPro" id="IPR055407">
    <property type="entry name" value="TraM_C"/>
</dbReference>
<keyword evidence="2" id="KW-0812">Transmembrane</keyword>
<feature type="domain" description="Conjugative transposon TraM C-terminal" evidence="3">
    <location>
        <begin position="254"/>
        <end position="398"/>
    </location>
</feature>
<feature type="compositionally biased region" description="Basic and acidic residues" evidence="1">
    <location>
        <begin position="135"/>
        <end position="147"/>
    </location>
</feature>